<dbReference type="GO" id="GO:0005874">
    <property type="term" value="C:microtubule"/>
    <property type="evidence" value="ECO:0007669"/>
    <property type="project" value="UniProtKB-KW"/>
</dbReference>
<dbReference type="Gene3D" id="3.30.740.10">
    <property type="entry name" value="Protein Inhibitor Of Neuronal Nitric Oxide Synthase"/>
    <property type="match status" value="1"/>
</dbReference>
<evidence type="ECO:0000256" key="1">
    <source>
        <dbReference type="ARBA" id="ARBA00004123"/>
    </source>
</evidence>
<evidence type="ECO:0000256" key="3">
    <source>
        <dbReference type="ARBA" id="ARBA00022448"/>
    </source>
</evidence>
<keyword evidence="6" id="KW-0509">mRNA transport</keyword>
<keyword evidence="9" id="KW-0539">Nucleus</keyword>
<dbReference type="CDD" id="cd21452">
    <property type="entry name" value="DLC-like_DYNLL1_DYNLL2"/>
    <property type="match status" value="1"/>
</dbReference>
<dbReference type="EMBL" id="LN902842">
    <property type="protein sequence ID" value="CDS42121.1"/>
    <property type="molecule type" value="Genomic_DNA"/>
</dbReference>
<dbReference type="InterPro" id="IPR001372">
    <property type="entry name" value="Dynein_light_chain_typ-1/2"/>
</dbReference>
<reference evidence="12" key="2">
    <citation type="submission" date="2015-11" db="EMBL/GenBank/DDBJ databases">
        <authorList>
            <person name="Zhang Y."/>
            <person name="Guo Z."/>
        </authorList>
    </citation>
    <scope>NUCLEOTIDE SEQUENCE</scope>
</reference>
<name>A0A068YIJ0_ECHMU</name>
<organism evidence="12 13">
    <name type="scientific">Echinococcus multilocularis</name>
    <name type="common">Fox tapeworm</name>
    <dbReference type="NCBI Taxonomy" id="6211"/>
    <lineage>
        <taxon>Eukaryota</taxon>
        <taxon>Metazoa</taxon>
        <taxon>Spiralia</taxon>
        <taxon>Lophotrochozoa</taxon>
        <taxon>Platyhelminthes</taxon>
        <taxon>Cestoda</taxon>
        <taxon>Eucestoda</taxon>
        <taxon>Cyclophyllidea</taxon>
        <taxon>Taeniidae</taxon>
        <taxon>Echinococcus</taxon>
    </lineage>
</organism>
<dbReference type="FunFam" id="3.30.740.10:FF:000005">
    <property type="entry name" value="Dynein light chain"/>
    <property type="match status" value="1"/>
</dbReference>
<dbReference type="InterPro" id="IPR037177">
    <property type="entry name" value="DLC_sf"/>
</dbReference>
<evidence type="ECO:0000313" key="13">
    <source>
        <dbReference type="Proteomes" id="UP000017246"/>
    </source>
</evidence>
<dbReference type="SUPFAM" id="SSF54648">
    <property type="entry name" value="DLC"/>
    <property type="match status" value="1"/>
</dbReference>
<evidence type="ECO:0000256" key="6">
    <source>
        <dbReference type="ARBA" id="ARBA00022816"/>
    </source>
</evidence>
<dbReference type="GO" id="GO:0005868">
    <property type="term" value="C:cytoplasmic dynein complex"/>
    <property type="evidence" value="ECO:0007669"/>
    <property type="project" value="TreeGrafter"/>
</dbReference>
<comment type="subcellular location">
    <subcellularLocation>
        <location evidence="2 10">Cytoplasm</location>
        <location evidence="2 10">Cytoskeleton</location>
    </subcellularLocation>
    <subcellularLocation>
        <location evidence="1">Nucleus</location>
    </subcellularLocation>
</comment>
<dbReference type="GO" id="GO:0007017">
    <property type="term" value="P:microtubule-based process"/>
    <property type="evidence" value="ECO:0007669"/>
    <property type="project" value="InterPro"/>
</dbReference>
<keyword evidence="10" id="KW-0505">Motor protein</keyword>
<dbReference type="eggNOG" id="KOG3430">
    <property type="taxonomic scope" value="Eukaryota"/>
</dbReference>
<dbReference type="AlphaFoldDB" id="A0A068YIJ0"/>
<proteinExistence type="inferred from homology"/>
<keyword evidence="4 10" id="KW-0963">Cytoplasm</keyword>
<dbReference type="SMART" id="SM01375">
    <property type="entry name" value="Dynein_light"/>
    <property type="match status" value="1"/>
</dbReference>
<dbReference type="PANTHER" id="PTHR11886:SF35">
    <property type="entry name" value="DYNEIN LIGHT CHAIN"/>
    <property type="match status" value="1"/>
</dbReference>
<evidence type="ECO:0000256" key="8">
    <source>
        <dbReference type="ARBA" id="ARBA00023212"/>
    </source>
</evidence>
<evidence type="ECO:0000256" key="9">
    <source>
        <dbReference type="ARBA" id="ARBA00023242"/>
    </source>
</evidence>
<dbReference type="OMA" id="GPLWHCV"/>
<dbReference type="GO" id="GO:0015031">
    <property type="term" value="P:protein transport"/>
    <property type="evidence" value="ECO:0007669"/>
    <property type="project" value="UniProtKB-KW"/>
</dbReference>
<keyword evidence="3" id="KW-0813">Transport</keyword>
<evidence type="ECO:0000256" key="7">
    <source>
        <dbReference type="ARBA" id="ARBA00022927"/>
    </source>
</evidence>
<evidence type="ECO:0000256" key="11">
    <source>
        <dbReference type="SAM" id="MobiDB-lite"/>
    </source>
</evidence>
<evidence type="ECO:0000256" key="5">
    <source>
        <dbReference type="ARBA" id="ARBA00022701"/>
    </source>
</evidence>
<dbReference type="PANTHER" id="PTHR11886">
    <property type="entry name" value="DYNEIN LIGHT CHAIN"/>
    <property type="match status" value="1"/>
</dbReference>
<dbReference type="GO" id="GO:0045505">
    <property type="term" value="F:dynein intermediate chain binding"/>
    <property type="evidence" value="ECO:0007669"/>
    <property type="project" value="TreeGrafter"/>
</dbReference>
<evidence type="ECO:0000256" key="2">
    <source>
        <dbReference type="ARBA" id="ARBA00004245"/>
    </source>
</evidence>
<sequence>MRRNKSTKSEESPSSKSMLPITASPEGDVRVTIKCFCMPEEMLNYAAMTAEEALRQFSTRKDVAAYVKKQFDEKYGPLWHCVVGRDFGSYVTHQELGFIVFRIDQWAFLLFSTRH</sequence>
<comment type="similarity">
    <text evidence="10">Belongs to the dynein light chain family.</text>
</comment>
<dbReference type="Pfam" id="PF01221">
    <property type="entry name" value="Dynein_light"/>
    <property type="match status" value="1"/>
</dbReference>
<keyword evidence="13" id="KW-1185">Reference proteome</keyword>
<feature type="region of interest" description="Disordered" evidence="11">
    <location>
        <begin position="1"/>
        <end position="23"/>
    </location>
</feature>
<evidence type="ECO:0000256" key="4">
    <source>
        <dbReference type="ARBA" id="ARBA00022490"/>
    </source>
</evidence>
<gene>
    <name evidence="12" type="ORF">EmuJ_000982000</name>
</gene>
<reference evidence="12" key="1">
    <citation type="journal article" date="2013" name="Nature">
        <title>The genomes of four tapeworm species reveal adaptations to parasitism.</title>
        <authorList>
            <person name="Tsai I.J."/>
            <person name="Zarowiecki M."/>
            <person name="Holroyd N."/>
            <person name="Garciarrubio A."/>
            <person name="Sanchez-Flores A."/>
            <person name="Brooks K.L."/>
            <person name="Tracey A."/>
            <person name="Bobes R.J."/>
            <person name="Fragoso G."/>
            <person name="Sciutto E."/>
            <person name="Aslett M."/>
            <person name="Beasley H."/>
            <person name="Bennett H.M."/>
            <person name="Cai J."/>
            <person name="Camicia F."/>
            <person name="Clark R."/>
            <person name="Cucher M."/>
            <person name="De Silva N."/>
            <person name="Day T.A."/>
            <person name="Deplazes P."/>
            <person name="Estrada K."/>
            <person name="Fernandez C."/>
            <person name="Holland P.W."/>
            <person name="Hou J."/>
            <person name="Hu S."/>
            <person name="Huckvale T."/>
            <person name="Hung S.S."/>
            <person name="Kamenetzky L."/>
            <person name="Keane J.A."/>
            <person name="Kiss F."/>
            <person name="Koziol U."/>
            <person name="Lambert O."/>
            <person name="Liu K."/>
            <person name="Luo X."/>
            <person name="Luo Y."/>
            <person name="Macchiaroli N."/>
            <person name="Nichol S."/>
            <person name="Paps J."/>
            <person name="Parkinson J."/>
            <person name="Pouchkina-Stantcheva N."/>
            <person name="Riddiford N."/>
            <person name="Rosenzvit M."/>
            <person name="Salinas G."/>
            <person name="Wasmuth J.D."/>
            <person name="Zamanian M."/>
            <person name="Zheng Y."/>
            <person name="Cai X."/>
            <person name="Soberon X."/>
            <person name="Olson P.D."/>
            <person name="Laclette J.P."/>
            <person name="Brehm K."/>
            <person name="Berriman M."/>
            <person name="Garciarrubio A."/>
            <person name="Bobes R.J."/>
            <person name="Fragoso G."/>
            <person name="Sanchez-Flores A."/>
            <person name="Estrada K."/>
            <person name="Cevallos M.A."/>
            <person name="Morett E."/>
            <person name="Gonzalez V."/>
            <person name="Portillo T."/>
            <person name="Ochoa-Leyva A."/>
            <person name="Jose M.V."/>
            <person name="Sciutto E."/>
            <person name="Landa A."/>
            <person name="Jimenez L."/>
            <person name="Valdes V."/>
            <person name="Carrero J.C."/>
            <person name="Larralde C."/>
            <person name="Morales-Montor J."/>
            <person name="Limon-Lason J."/>
            <person name="Soberon X."/>
            <person name="Laclette J.P."/>
        </authorList>
    </citation>
    <scope>NUCLEOTIDE SEQUENCE [LARGE SCALE GENOMIC DNA]</scope>
</reference>
<protein>
    <recommendedName>
        <fullName evidence="10">Dynein light chain</fullName>
    </recommendedName>
</protein>
<keyword evidence="5 10" id="KW-0493">Microtubule</keyword>
<dbReference type="STRING" id="6211.A0A068YIJ0"/>
<evidence type="ECO:0000313" key="12">
    <source>
        <dbReference type="EMBL" id="CDS42121.1"/>
    </source>
</evidence>
<accession>A0A068YIJ0</accession>
<dbReference type="OrthoDB" id="10033309at2759"/>
<dbReference type="GO" id="GO:0051028">
    <property type="term" value="P:mRNA transport"/>
    <property type="evidence" value="ECO:0007669"/>
    <property type="project" value="UniProtKB-KW"/>
</dbReference>
<keyword evidence="10" id="KW-0243">Dynein</keyword>
<keyword evidence="8 10" id="KW-0206">Cytoskeleton</keyword>
<evidence type="ECO:0000256" key="10">
    <source>
        <dbReference type="RuleBase" id="RU365010"/>
    </source>
</evidence>
<keyword evidence="7" id="KW-0653">Protein transport</keyword>
<dbReference type="Proteomes" id="UP000017246">
    <property type="component" value="Unassembled WGS sequence"/>
</dbReference>
<dbReference type="GO" id="GO:0005634">
    <property type="term" value="C:nucleus"/>
    <property type="evidence" value="ECO:0007669"/>
    <property type="project" value="UniProtKB-SubCell"/>
</dbReference>